<dbReference type="Gene3D" id="3.40.30.10">
    <property type="entry name" value="Glutaredoxin"/>
    <property type="match status" value="1"/>
</dbReference>
<sequence length="93" mass="9720">IATSVGVPTTVSDTFTDTVSGTYKVTGSDAEKTGTWRTFTPWIAANTEEMATVLGGQDKVSTPTILVDDKPFAGNWQNPGELKKAVEAAAAAK</sequence>
<protein>
    <submittedName>
        <fullName evidence="1">Disulfide bond formation protein DsbA</fullName>
    </submittedName>
</protein>
<comment type="caution">
    <text evidence="1">The sequence shown here is derived from an EMBL/GenBank/DDBJ whole genome shotgun (WGS) entry which is preliminary data.</text>
</comment>
<dbReference type="Proteomes" id="UP000283374">
    <property type="component" value="Unassembled WGS sequence"/>
</dbReference>
<evidence type="ECO:0000313" key="2">
    <source>
        <dbReference type="Proteomes" id="UP000283374"/>
    </source>
</evidence>
<accession>A0A413RML1</accession>
<organism evidence="1 2">
    <name type="scientific">Cellulomonas rhizosphaerae</name>
    <dbReference type="NCBI Taxonomy" id="2293719"/>
    <lineage>
        <taxon>Bacteria</taxon>
        <taxon>Bacillati</taxon>
        <taxon>Actinomycetota</taxon>
        <taxon>Actinomycetes</taxon>
        <taxon>Micrococcales</taxon>
        <taxon>Cellulomonadaceae</taxon>
        <taxon>Cellulomonas</taxon>
    </lineage>
</organism>
<evidence type="ECO:0000313" key="1">
    <source>
        <dbReference type="EMBL" id="RHA41977.1"/>
    </source>
</evidence>
<dbReference type="AlphaFoldDB" id="A0A413RML1"/>
<feature type="non-terminal residue" evidence="1">
    <location>
        <position position="1"/>
    </location>
</feature>
<gene>
    <name evidence="1" type="ORF">D1825_07985</name>
</gene>
<name>A0A413RML1_9CELL</name>
<reference evidence="1 2" key="1">
    <citation type="submission" date="2018-08" db="EMBL/GenBank/DDBJ databases">
        <title>Cellulomonas rhizosphaerae sp. nov., a novel actinomycete isolated from soil.</title>
        <authorList>
            <person name="Tian Y."/>
        </authorList>
    </citation>
    <scope>NUCLEOTIDE SEQUENCE [LARGE SCALE GENOMIC DNA]</scope>
    <source>
        <strain evidence="1 2">NEAU-TCZ24</strain>
    </source>
</reference>
<keyword evidence="2" id="KW-1185">Reference proteome</keyword>
<proteinExistence type="predicted"/>
<dbReference type="EMBL" id="QWKP01000178">
    <property type="protein sequence ID" value="RHA41977.1"/>
    <property type="molecule type" value="Genomic_DNA"/>
</dbReference>